<dbReference type="SUPFAM" id="SSF56645">
    <property type="entry name" value="Acyl-CoA dehydrogenase NM domain-like"/>
    <property type="match status" value="1"/>
</dbReference>
<gene>
    <name evidence="10" type="ORF">GCM10022267_48740</name>
</gene>
<reference evidence="11" key="1">
    <citation type="journal article" date="2019" name="Int. J. Syst. Evol. Microbiol.">
        <title>The Global Catalogue of Microorganisms (GCM) 10K type strain sequencing project: providing services to taxonomists for standard genome sequencing and annotation.</title>
        <authorList>
            <consortium name="The Broad Institute Genomics Platform"/>
            <consortium name="The Broad Institute Genome Sequencing Center for Infectious Disease"/>
            <person name="Wu L."/>
            <person name="Ma J."/>
        </authorList>
    </citation>
    <scope>NUCLEOTIDE SEQUENCE [LARGE SCALE GENOMIC DNA]</scope>
    <source>
        <strain evidence="11">JCM 17494</strain>
    </source>
</reference>
<feature type="domain" description="Acyl-CoA oxidase/dehydrogenase middle" evidence="8">
    <location>
        <begin position="132"/>
        <end position="221"/>
    </location>
</feature>
<dbReference type="InterPro" id="IPR046373">
    <property type="entry name" value="Acyl-CoA_Oxase/DH_mid-dom_sf"/>
</dbReference>
<name>A0ABP7BEQ0_9PSEU</name>
<accession>A0ABP7BEQ0</accession>
<dbReference type="InterPro" id="IPR050741">
    <property type="entry name" value="Acyl-CoA_dehydrogenase"/>
</dbReference>
<sequence>MVAQQGSRDPGGAPVITKDLYERKELRQLVRDFTRREIAPHLGQWERDGEIPRELHKKAAELDLLGIGFEHGDLIDSVVLTEEIIQNGGSSGVMAALFTLGIAIPHIWQSGNEDLRERFAKPAIRGEKIGSLAVTEPGAGSDVASIRTKAVREGDVYVVNGEKTFITSGCRADFVTTAVRTGEPGYKGISLLVIEDGFTRRKLDKMGWHCSDTAELHFDDVRVPVKNLVGEENQGFAQIMRQFQVERVTMAVEAYATAQRALDLTVDWVRNRETFGKPLIKNQVVSHKLAGMAQKIDLTRTYVREVAARVNRGEDCVTEVCFAKNAAVEACGEVVDTAVQLHGGMGYMRESEVERHYRDARILGIGGGASEVMTELAARRLGFA</sequence>
<dbReference type="InterPro" id="IPR006091">
    <property type="entry name" value="Acyl-CoA_Oxase/DH_mid-dom"/>
</dbReference>
<dbReference type="PANTHER" id="PTHR48083:SF28">
    <property type="entry name" value="ACYL-COA DEHYDROGENASE FAMILY PROTEIN (AFU_ORTHOLOGUE AFUA_6G10880)-RELATED"/>
    <property type="match status" value="1"/>
</dbReference>
<organism evidence="10 11">
    <name type="scientific">Lentzea roselyniae</name>
    <dbReference type="NCBI Taxonomy" id="531940"/>
    <lineage>
        <taxon>Bacteria</taxon>
        <taxon>Bacillati</taxon>
        <taxon>Actinomycetota</taxon>
        <taxon>Actinomycetes</taxon>
        <taxon>Pseudonocardiales</taxon>
        <taxon>Pseudonocardiaceae</taxon>
        <taxon>Lentzea</taxon>
    </lineage>
</organism>
<evidence type="ECO:0000259" key="9">
    <source>
        <dbReference type="Pfam" id="PF02771"/>
    </source>
</evidence>
<keyword evidence="11" id="KW-1185">Reference proteome</keyword>
<dbReference type="SUPFAM" id="SSF47203">
    <property type="entry name" value="Acyl-CoA dehydrogenase C-terminal domain-like"/>
    <property type="match status" value="1"/>
</dbReference>
<dbReference type="Proteomes" id="UP001500711">
    <property type="component" value="Unassembled WGS sequence"/>
</dbReference>
<dbReference type="InterPro" id="IPR037069">
    <property type="entry name" value="AcylCoA_DH/ox_N_sf"/>
</dbReference>
<dbReference type="EMBL" id="BAABBE010000013">
    <property type="protein sequence ID" value="GAA3656799.1"/>
    <property type="molecule type" value="Genomic_DNA"/>
</dbReference>
<protein>
    <submittedName>
        <fullName evidence="10">Acyl-CoA dehydrogenase family protein</fullName>
    </submittedName>
</protein>
<keyword evidence="4 6" id="KW-0274">FAD</keyword>
<comment type="cofactor">
    <cofactor evidence="1 6">
        <name>FAD</name>
        <dbReference type="ChEBI" id="CHEBI:57692"/>
    </cofactor>
</comment>
<dbReference type="InterPro" id="IPR009075">
    <property type="entry name" value="AcylCo_DH/oxidase_C"/>
</dbReference>
<dbReference type="PROSITE" id="PS00073">
    <property type="entry name" value="ACYL_COA_DH_2"/>
    <property type="match status" value="1"/>
</dbReference>
<evidence type="ECO:0000259" key="8">
    <source>
        <dbReference type="Pfam" id="PF02770"/>
    </source>
</evidence>
<evidence type="ECO:0000256" key="5">
    <source>
        <dbReference type="ARBA" id="ARBA00023002"/>
    </source>
</evidence>
<evidence type="ECO:0000256" key="6">
    <source>
        <dbReference type="RuleBase" id="RU362125"/>
    </source>
</evidence>
<dbReference type="Pfam" id="PF00441">
    <property type="entry name" value="Acyl-CoA_dh_1"/>
    <property type="match status" value="1"/>
</dbReference>
<keyword evidence="5 6" id="KW-0560">Oxidoreductase</keyword>
<comment type="similarity">
    <text evidence="2 6">Belongs to the acyl-CoA dehydrogenase family.</text>
</comment>
<evidence type="ECO:0000256" key="4">
    <source>
        <dbReference type="ARBA" id="ARBA00022827"/>
    </source>
</evidence>
<dbReference type="Pfam" id="PF02771">
    <property type="entry name" value="Acyl-CoA_dh_N"/>
    <property type="match status" value="1"/>
</dbReference>
<evidence type="ECO:0000313" key="11">
    <source>
        <dbReference type="Proteomes" id="UP001500711"/>
    </source>
</evidence>
<evidence type="ECO:0000256" key="1">
    <source>
        <dbReference type="ARBA" id="ARBA00001974"/>
    </source>
</evidence>
<evidence type="ECO:0000313" key="10">
    <source>
        <dbReference type="EMBL" id="GAA3656799.1"/>
    </source>
</evidence>
<evidence type="ECO:0000259" key="7">
    <source>
        <dbReference type="Pfam" id="PF00441"/>
    </source>
</evidence>
<keyword evidence="3 6" id="KW-0285">Flavoprotein</keyword>
<dbReference type="InterPro" id="IPR006089">
    <property type="entry name" value="Acyl-CoA_DH_CS"/>
</dbReference>
<proteinExistence type="inferred from homology"/>
<dbReference type="Gene3D" id="1.20.140.10">
    <property type="entry name" value="Butyryl-CoA Dehydrogenase, subunit A, domain 3"/>
    <property type="match status" value="1"/>
</dbReference>
<comment type="caution">
    <text evidence="10">The sequence shown here is derived from an EMBL/GenBank/DDBJ whole genome shotgun (WGS) entry which is preliminary data.</text>
</comment>
<evidence type="ECO:0000256" key="2">
    <source>
        <dbReference type="ARBA" id="ARBA00009347"/>
    </source>
</evidence>
<dbReference type="PANTHER" id="PTHR48083">
    <property type="entry name" value="MEDIUM-CHAIN SPECIFIC ACYL-COA DEHYDROGENASE, MITOCHONDRIAL-RELATED"/>
    <property type="match status" value="1"/>
</dbReference>
<feature type="domain" description="Acyl-CoA dehydrogenase/oxidase C-terminal" evidence="7">
    <location>
        <begin position="233"/>
        <end position="381"/>
    </location>
</feature>
<dbReference type="PROSITE" id="PS00072">
    <property type="entry name" value="ACYL_COA_DH_1"/>
    <property type="match status" value="1"/>
</dbReference>
<dbReference type="Pfam" id="PF02770">
    <property type="entry name" value="Acyl-CoA_dh_M"/>
    <property type="match status" value="1"/>
</dbReference>
<dbReference type="InterPro" id="IPR009100">
    <property type="entry name" value="AcylCoA_DH/oxidase_NM_dom_sf"/>
</dbReference>
<dbReference type="Gene3D" id="1.10.540.10">
    <property type="entry name" value="Acyl-CoA dehydrogenase/oxidase, N-terminal domain"/>
    <property type="match status" value="1"/>
</dbReference>
<dbReference type="Gene3D" id="2.40.110.10">
    <property type="entry name" value="Butyryl-CoA Dehydrogenase, subunit A, domain 2"/>
    <property type="match status" value="1"/>
</dbReference>
<feature type="domain" description="Acyl-CoA dehydrogenase/oxidase N-terminal" evidence="9">
    <location>
        <begin position="22"/>
        <end position="127"/>
    </location>
</feature>
<dbReference type="InterPro" id="IPR013786">
    <property type="entry name" value="AcylCoA_DH/ox_N"/>
</dbReference>
<dbReference type="InterPro" id="IPR036250">
    <property type="entry name" value="AcylCo_DH-like_C"/>
</dbReference>
<evidence type="ECO:0000256" key="3">
    <source>
        <dbReference type="ARBA" id="ARBA00022630"/>
    </source>
</evidence>